<feature type="binding site" evidence="5">
    <location>
        <position position="48"/>
    </location>
    <ligand>
        <name>FAD</name>
        <dbReference type="ChEBI" id="CHEBI:57692"/>
    </ligand>
</feature>
<evidence type="ECO:0000256" key="2">
    <source>
        <dbReference type="ARBA" id="ARBA00022827"/>
    </source>
</evidence>
<dbReference type="EMBL" id="JACHGN010000025">
    <property type="protein sequence ID" value="MBB5138745.1"/>
    <property type="molecule type" value="Genomic_DNA"/>
</dbReference>
<sequence length="381" mass="40641">MRTPRIAVAGAGPGGLTLARVLQTHGLPVTVFEIETAPGAREQGGTLDMHAGVGQLALAKAGLLDRFRVLSRPEGQEQRTLDESAALLRHRLPAPGEETKPEIDRGVLRELLIESLAPGTVQWGRGVDAATPLPDGTCRLSFRDGSAAEFDLVVGADGAWSRVRPAVSPGTPEYTGVTYVETVFEDADARHPAVAELVGDGGMAAYGRDRALIAQRNGNGRIRVYAAFRGPRDWDVRAGVDLGDGAATRAYLLGLFDGWDERLRDLLRGNDGPFVNRPLFALPVPHRWEHVPGVTLLGDAAHLMPPLGVGANLAMLEGAELAEAVAAGPDLDAAVRAYERVMLPRAERAARFCADGLAMLISPDGVEGALRLYERLAEARR</sequence>
<keyword evidence="2 5" id="KW-0274">FAD</keyword>
<dbReference type="RefSeq" id="WP_185055606.1">
    <property type="nucleotide sequence ID" value="NZ_BAABIX010000033.1"/>
</dbReference>
<keyword evidence="3 5" id="KW-0560">Oxidoreductase</keyword>
<dbReference type="Pfam" id="PF01494">
    <property type="entry name" value="FAD_binding_3"/>
    <property type="match status" value="1"/>
</dbReference>
<keyword evidence="5" id="KW-0521">NADP</keyword>
<dbReference type="InterPro" id="IPR036188">
    <property type="entry name" value="FAD/NAD-bd_sf"/>
</dbReference>
<evidence type="ECO:0000256" key="3">
    <source>
        <dbReference type="ARBA" id="ARBA00023002"/>
    </source>
</evidence>
<feature type="binding site" evidence="5">
    <location>
        <position position="41"/>
    </location>
    <ligand>
        <name>NADPH</name>
        <dbReference type="ChEBI" id="CHEBI:57783"/>
    </ligand>
</feature>
<comment type="function">
    <text evidence="5">An FAD-requiring monooxygenase active on some tetracycline antibiotic derivatives, which leads to their inactivation. Hydroxylates carbon 11a of tetracycline and some analogs.</text>
</comment>
<dbReference type="GO" id="GO:0005737">
    <property type="term" value="C:cytoplasm"/>
    <property type="evidence" value="ECO:0007669"/>
    <property type="project" value="UniProtKB-SubCell"/>
</dbReference>
<dbReference type="InterPro" id="IPR043683">
    <property type="entry name" value="TetX_monooxygenase"/>
</dbReference>
<comment type="subunit">
    <text evidence="5">Monomer.</text>
</comment>
<comment type="similarity">
    <text evidence="5">Belongs to the aromatic-ring hydroxylase family. TetX subfamily.</text>
</comment>
<protein>
    <recommendedName>
        <fullName evidence="5">Flavin-dependent monooxygenase</fullName>
    </recommendedName>
    <alternativeName>
        <fullName evidence="5">TetX monooxygenase</fullName>
        <shortName evidence="5">TetX</shortName>
        <ecNumber evidence="5">1.14.13.-</ecNumber>
    </alternativeName>
</protein>
<dbReference type="Gene3D" id="3.50.50.60">
    <property type="entry name" value="FAD/NAD(P)-binding domain"/>
    <property type="match status" value="1"/>
</dbReference>
<feature type="binding site" evidence="5">
    <location>
        <position position="105"/>
    </location>
    <ligand>
        <name>FAD</name>
        <dbReference type="ChEBI" id="CHEBI:57692"/>
    </ligand>
</feature>
<dbReference type="GO" id="GO:0071949">
    <property type="term" value="F:FAD binding"/>
    <property type="evidence" value="ECO:0007669"/>
    <property type="project" value="InterPro"/>
</dbReference>
<evidence type="ECO:0000259" key="6">
    <source>
        <dbReference type="Pfam" id="PF01494"/>
    </source>
</evidence>
<keyword evidence="1 5" id="KW-0285">Flavoprotein</keyword>
<comment type="subcellular location">
    <subcellularLocation>
        <location evidence="5">Cytoplasm</location>
    </subcellularLocation>
</comment>
<keyword evidence="8" id="KW-1185">Reference proteome</keyword>
<accession>A0A840PS07</accession>
<name>A0A840PS07_9ACTN</name>
<proteinExistence type="inferred from homology"/>
<comment type="cofactor">
    <cofactor evidence="5">
        <name>FAD</name>
        <dbReference type="ChEBI" id="CHEBI:57692"/>
    </cofactor>
</comment>
<dbReference type="InterPro" id="IPR002938">
    <property type="entry name" value="FAD-bd"/>
</dbReference>
<comment type="caution">
    <text evidence="7">The sequence shown here is derived from an EMBL/GenBank/DDBJ whole genome shotgun (WGS) entry which is preliminary data.</text>
</comment>
<evidence type="ECO:0000313" key="8">
    <source>
        <dbReference type="Proteomes" id="UP000578449"/>
    </source>
</evidence>
<evidence type="ECO:0000256" key="1">
    <source>
        <dbReference type="ARBA" id="ARBA00022630"/>
    </source>
</evidence>
<evidence type="ECO:0000313" key="7">
    <source>
        <dbReference type="EMBL" id="MBB5138745.1"/>
    </source>
</evidence>
<dbReference type="GO" id="GO:0004497">
    <property type="term" value="F:monooxygenase activity"/>
    <property type="evidence" value="ECO:0007669"/>
    <property type="project" value="UniProtKB-UniRule"/>
</dbReference>
<organism evidence="7 8">
    <name type="scientific">Thermocatellispora tengchongensis</name>
    <dbReference type="NCBI Taxonomy" id="1073253"/>
    <lineage>
        <taxon>Bacteria</taxon>
        <taxon>Bacillati</taxon>
        <taxon>Actinomycetota</taxon>
        <taxon>Actinomycetes</taxon>
        <taxon>Streptosporangiales</taxon>
        <taxon>Streptosporangiaceae</taxon>
        <taxon>Thermocatellispora</taxon>
    </lineage>
</organism>
<dbReference type="EC" id="1.14.13.-" evidence="5"/>
<comment type="domain">
    <text evidence="5">Consists of an N-terminal FAD-binding domain with a Rossman fold and a C-terminal substrate-binding domain.</text>
</comment>
<keyword evidence="4 5" id="KW-0503">Monooxygenase</keyword>
<dbReference type="PANTHER" id="PTHR46972:SF1">
    <property type="entry name" value="FAD DEPENDENT OXIDOREDUCTASE DOMAIN-CONTAINING PROTEIN"/>
    <property type="match status" value="1"/>
</dbReference>
<dbReference type="PANTHER" id="PTHR46972">
    <property type="entry name" value="MONOOXYGENASE ASQM-RELATED"/>
    <property type="match status" value="1"/>
</dbReference>
<dbReference type="Proteomes" id="UP000578449">
    <property type="component" value="Unassembled WGS sequence"/>
</dbReference>
<dbReference type="HAMAP" id="MF_00845">
    <property type="entry name" value="TetX_monooxygenase"/>
    <property type="match status" value="1"/>
</dbReference>
<feature type="binding site" evidence="5">
    <location>
        <position position="299"/>
    </location>
    <ligand>
        <name>FAD</name>
        <dbReference type="ChEBI" id="CHEBI:57692"/>
    </ligand>
</feature>
<dbReference type="AlphaFoldDB" id="A0A840PS07"/>
<evidence type="ECO:0000256" key="5">
    <source>
        <dbReference type="HAMAP-Rule" id="MF_00845"/>
    </source>
</evidence>
<reference evidence="7 8" key="1">
    <citation type="submission" date="2020-08" db="EMBL/GenBank/DDBJ databases">
        <title>Genomic Encyclopedia of Type Strains, Phase IV (KMG-IV): sequencing the most valuable type-strain genomes for metagenomic binning, comparative biology and taxonomic classification.</title>
        <authorList>
            <person name="Goeker M."/>
        </authorList>
    </citation>
    <scope>NUCLEOTIDE SEQUENCE [LARGE SCALE GENOMIC DNA]</scope>
    <source>
        <strain evidence="7 8">DSM 45615</strain>
    </source>
</reference>
<keyword evidence="5" id="KW-0963">Cytoplasm</keyword>
<feature type="domain" description="FAD-binding" evidence="6">
    <location>
        <begin position="6"/>
        <end position="191"/>
    </location>
</feature>
<gene>
    <name evidence="7" type="ORF">HNP84_008503</name>
</gene>
<comment type="catalytic activity">
    <reaction evidence="5">
        <text>a tetracycline + NADPH + O2 + H(+) = an 11a-hydroxytetracycline + NADP(+) + H2O</text>
        <dbReference type="Rhea" id="RHEA:61444"/>
        <dbReference type="ChEBI" id="CHEBI:15377"/>
        <dbReference type="ChEBI" id="CHEBI:15378"/>
        <dbReference type="ChEBI" id="CHEBI:15379"/>
        <dbReference type="ChEBI" id="CHEBI:57783"/>
        <dbReference type="ChEBI" id="CHEBI:58349"/>
        <dbReference type="ChEBI" id="CHEBI:144644"/>
        <dbReference type="ChEBI" id="CHEBI:144645"/>
    </reaction>
</comment>
<evidence type="ECO:0000256" key="4">
    <source>
        <dbReference type="ARBA" id="ARBA00023033"/>
    </source>
</evidence>
<dbReference type="GO" id="GO:0046677">
    <property type="term" value="P:response to antibiotic"/>
    <property type="evidence" value="ECO:0007669"/>
    <property type="project" value="InterPro"/>
</dbReference>
<dbReference type="PRINTS" id="PR00420">
    <property type="entry name" value="RNGMNOXGNASE"/>
</dbReference>
<dbReference type="SUPFAM" id="SSF51905">
    <property type="entry name" value="FAD/NAD(P)-binding domain"/>
    <property type="match status" value="1"/>
</dbReference>
<keyword evidence="5" id="KW-0547">Nucleotide-binding</keyword>